<proteinExistence type="predicted"/>
<gene>
    <name evidence="1" type="ORF">SCFA_770016</name>
</gene>
<dbReference type="EMBL" id="CAADRM010000144">
    <property type="protein sequence ID" value="VFU18122.1"/>
    <property type="molecule type" value="Genomic_DNA"/>
</dbReference>
<accession>A0A485M6A4</accession>
<reference evidence="1" key="1">
    <citation type="submission" date="2019-03" db="EMBL/GenBank/DDBJ databases">
        <authorList>
            <person name="Hao L."/>
        </authorList>
    </citation>
    <scope>NUCLEOTIDE SEQUENCE</scope>
</reference>
<sequence length="237" mass="26598">MAGQGHTNPFLGARHTVAAVALCCLILNIFPAAAAWADYLITGPSGETIGTSGYWIQGSLLYSDEGREPLNAYEVPSIRADDLTEEQVELRNRAMQEFRAQVLALLDQEEDIFRVHADQLKEMSGDGEPVDEVLDPDRRKELKREFRSRDKALEDLKAAWNELRLPDYSLLMMRDIKILQIVSLEASVEQALNYVESGDPTNLAYAREHLRQAKSFQESFLEALPWSEQQSGSGPDS</sequence>
<evidence type="ECO:0000313" key="1">
    <source>
        <dbReference type="EMBL" id="VFU18122.1"/>
    </source>
</evidence>
<dbReference type="AlphaFoldDB" id="A0A485M6A4"/>
<protein>
    <submittedName>
        <fullName evidence="1">Uncharacterized protein</fullName>
    </submittedName>
</protein>
<organism evidence="1">
    <name type="scientific">anaerobic digester metagenome</name>
    <dbReference type="NCBI Taxonomy" id="1263854"/>
    <lineage>
        <taxon>unclassified sequences</taxon>
        <taxon>metagenomes</taxon>
        <taxon>ecological metagenomes</taxon>
    </lineage>
</organism>
<name>A0A485M6A4_9ZZZZ</name>